<dbReference type="STRING" id="1121365.GCA_000375365_00908"/>
<dbReference type="RefSeq" id="WP_101173317.1">
    <property type="nucleotide sequence ID" value="NZ_JAKRKB010000006.1"/>
</dbReference>
<feature type="transmembrane region" description="Helical" evidence="1">
    <location>
        <begin position="85"/>
        <end position="105"/>
    </location>
</feature>
<gene>
    <name evidence="2" type="ORF">CXB45_04080</name>
</gene>
<keyword evidence="1" id="KW-0472">Membrane</keyword>
<organism evidence="2 3">
    <name type="scientific">Corynebacterium mastitidis</name>
    <dbReference type="NCBI Taxonomy" id="161890"/>
    <lineage>
        <taxon>Bacteria</taxon>
        <taxon>Bacillati</taxon>
        <taxon>Actinomycetota</taxon>
        <taxon>Actinomycetes</taxon>
        <taxon>Mycobacteriales</taxon>
        <taxon>Corynebacteriaceae</taxon>
        <taxon>Corynebacterium</taxon>
    </lineage>
</organism>
<sequence>MWETGGGTTIFGIFGYAPDLIDVDAALLRRGPVRRTKRRAYILAVWAGWGGVHHHFLGRHARGLAYYPLIFLVLQSAFGWRDPLLAAVSVGLLIGANLWGIYRIARSDPDAQVYRTSTGPGFYRWWAWWVVNPLWGWNYWRVPVRVPERENRPAA</sequence>
<evidence type="ECO:0000313" key="3">
    <source>
        <dbReference type="Proteomes" id="UP000233249"/>
    </source>
</evidence>
<evidence type="ECO:0000313" key="2">
    <source>
        <dbReference type="EMBL" id="PKF69017.1"/>
    </source>
</evidence>
<accession>A0A2N0X8L3</accession>
<keyword evidence="1" id="KW-1133">Transmembrane helix</keyword>
<evidence type="ECO:0000256" key="1">
    <source>
        <dbReference type="SAM" id="Phobius"/>
    </source>
</evidence>
<name>A0A2N0X8L3_9CORY</name>
<reference evidence="2 3" key="1">
    <citation type="submission" date="2017-12" db="EMBL/GenBank/DDBJ databases">
        <title>Corynebacterium mastitidis 16-1433 Genome.</title>
        <authorList>
            <person name="Gulvik C.A."/>
        </authorList>
    </citation>
    <scope>NUCLEOTIDE SEQUENCE [LARGE SCALE GENOMIC DNA]</scope>
    <source>
        <strain evidence="2 3">16-1433</strain>
    </source>
</reference>
<keyword evidence="1" id="KW-0812">Transmembrane</keyword>
<dbReference type="AlphaFoldDB" id="A0A2N0X8L3"/>
<dbReference type="Proteomes" id="UP000233249">
    <property type="component" value="Unassembled WGS sequence"/>
</dbReference>
<feature type="transmembrane region" description="Helical" evidence="1">
    <location>
        <begin position="40"/>
        <end position="57"/>
    </location>
</feature>
<dbReference type="EMBL" id="PJAF01000008">
    <property type="protein sequence ID" value="PKF69017.1"/>
    <property type="molecule type" value="Genomic_DNA"/>
</dbReference>
<protein>
    <submittedName>
        <fullName evidence="2">Uncharacterized protein</fullName>
    </submittedName>
</protein>
<proteinExistence type="predicted"/>
<comment type="caution">
    <text evidence="2">The sequence shown here is derived from an EMBL/GenBank/DDBJ whole genome shotgun (WGS) entry which is preliminary data.</text>
</comment>